<dbReference type="RefSeq" id="WP_004328735.1">
    <property type="nucleotide sequence ID" value="NZ_DS499577.1"/>
</dbReference>
<evidence type="ECO:0000313" key="2">
    <source>
        <dbReference type="EMBL" id="EDS03148.1"/>
    </source>
</evidence>
<dbReference type="Proteomes" id="UP000005819">
    <property type="component" value="Unassembled WGS sequence"/>
</dbReference>
<protein>
    <submittedName>
        <fullName evidence="2">Uncharacterized protein</fullName>
    </submittedName>
</protein>
<comment type="caution">
    <text evidence="2">The sequence shown here is derived from an EMBL/GenBank/DDBJ whole genome shotgun (WGS) entry which is preliminary data.</text>
</comment>
<dbReference type="HOGENOM" id="CLU_2091635_0_0_10"/>
<dbReference type="EMBL" id="ABFK02000020">
    <property type="protein sequence ID" value="EDS03148.1"/>
    <property type="molecule type" value="Genomic_DNA"/>
</dbReference>
<evidence type="ECO:0000313" key="3">
    <source>
        <dbReference type="Proteomes" id="UP000005819"/>
    </source>
</evidence>
<proteinExistence type="predicted"/>
<sequence>MGTEVKLKREAIERRIAELEGKMPDIQASKEGAEARATIRRLKARLKTYPQEPKKRIYKVKARFIFDGVFEIRAHTRKEAVQMAKIGCGMNIGEIHTCYGTDVDWEFDCKPDKIVK</sequence>
<dbReference type="AlphaFoldDB" id="B0MZW2"/>
<gene>
    <name evidence="2" type="ORF">ALIPUT_02687</name>
</gene>
<dbReference type="OrthoDB" id="1073367at2"/>
<reference evidence="2" key="1">
    <citation type="submission" date="2007-10" db="EMBL/GenBank/DDBJ databases">
        <authorList>
            <person name="Fulton L."/>
            <person name="Clifton S."/>
            <person name="Fulton B."/>
            <person name="Xu J."/>
            <person name="Minx P."/>
            <person name="Pepin K.H."/>
            <person name="Johnson M."/>
            <person name="Thiruvilangam P."/>
            <person name="Bhonagiri V."/>
            <person name="Nash W.E."/>
            <person name="Mardis E.R."/>
            <person name="Wilson R.K."/>
        </authorList>
    </citation>
    <scope>NUCLEOTIDE SEQUENCE [LARGE SCALE GENOMIC DNA]</scope>
    <source>
        <strain evidence="2">DSM 17216</strain>
    </source>
</reference>
<accession>B0MZW2</accession>
<keyword evidence="3" id="KW-1185">Reference proteome</keyword>
<dbReference type="GeneID" id="73804313"/>
<reference evidence="2" key="2">
    <citation type="submission" date="2013-09" db="EMBL/GenBank/DDBJ databases">
        <title>Draft genome sequence of Alistipes putredinis (DSM 17216).</title>
        <authorList>
            <person name="Sudarsanam P."/>
            <person name="Ley R."/>
            <person name="Guruge J."/>
            <person name="Turnbaugh P.J."/>
            <person name="Mahowald M."/>
            <person name="Liep D."/>
            <person name="Gordon J."/>
        </authorList>
    </citation>
    <scope>NUCLEOTIDE SEQUENCE</scope>
    <source>
        <strain evidence="2">DSM 17216</strain>
    </source>
</reference>
<keyword evidence="1" id="KW-0175">Coiled coil</keyword>
<organism evidence="2 3">
    <name type="scientific">Alistipes putredinis DSM 17216</name>
    <dbReference type="NCBI Taxonomy" id="445970"/>
    <lineage>
        <taxon>Bacteria</taxon>
        <taxon>Pseudomonadati</taxon>
        <taxon>Bacteroidota</taxon>
        <taxon>Bacteroidia</taxon>
        <taxon>Bacteroidales</taxon>
        <taxon>Rikenellaceae</taxon>
        <taxon>Alistipes</taxon>
    </lineage>
</organism>
<name>B0MZW2_9BACT</name>
<feature type="coiled-coil region" evidence="1">
    <location>
        <begin position="9"/>
        <end position="36"/>
    </location>
</feature>
<evidence type="ECO:0000256" key="1">
    <source>
        <dbReference type="SAM" id="Coils"/>
    </source>
</evidence>